<evidence type="ECO:0000259" key="9">
    <source>
        <dbReference type="SMART" id="SM00977"/>
    </source>
</evidence>
<evidence type="ECO:0000256" key="3">
    <source>
        <dbReference type="ARBA" id="ARBA00022598"/>
    </source>
</evidence>
<evidence type="ECO:0000256" key="7">
    <source>
        <dbReference type="ARBA" id="ARBA00048539"/>
    </source>
</evidence>
<dbReference type="GO" id="GO:0005737">
    <property type="term" value="C:cytoplasm"/>
    <property type="evidence" value="ECO:0007669"/>
    <property type="project" value="UniProtKB-SubCell"/>
</dbReference>
<comment type="caution">
    <text evidence="10">The sequence shown here is derived from an EMBL/GenBank/DDBJ whole genome shotgun (WGS) entry which is preliminary data.</text>
</comment>
<keyword evidence="3 8" id="KW-0436">Ligase</keyword>
<keyword evidence="2 8" id="KW-0963">Cytoplasm</keyword>
<reference evidence="11" key="1">
    <citation type="submission" date="2017-11" db="EMBL/GenBank/DDBJ databases">
        <authorList>
            <person name="Zhu W."/>
        </authorList>
    </citation>
    <scope>NUCLEOTIDE SEQUENCE [LARGE SCALE GENOMIC DNA]</scope>
    <source>
        <strain evidence="11">CAU 1183</strain>
    </source>
</reference>
<proteinExistence type="inferred from homology"/>
<dbReference type="InterPro" id="IPR011063">
    <property type="entry name" value="TilS/TtcA_N"/>
</dbReference>
<dbReference type="InterPro" id="IPR012094">
    <property type="entry name" value="tRNA_Ile_lys_synt"/>
</dbReference>
<gene>
    <name evidence="8 10" type="primary">tilS</name>
    <name evidence="10" type="ORF">CWR48_20065</name>
</gene>
<name>A0A3D8PJA4_9BACI</name>
<organism evidence="10 11">
    <name type="scientific">Oceanobacillus arenosus</name>
    <dbReference type="NCBI Taxonomy" id="1229153"/>
    <lineage>
        <taxon>Bacteria</taxon>
        <taxon>Bacillati</taxon>
        <taxon>Bacillota</taxon>
        <taxon>Bacilli</taxon>
        <taxon>Bacillales</taxon>
        <taxon>Bacillaceae</taxon>
        <taxon>Oceanobacillus</taxon>
    </lineage>
</organism>
<dbReference type="InterPro" id="IPR014729">
    <property type="entry name" value="Rossmann-like_a/b/a_fold"/>
</dbReference>
<protein>
    <recommendedName>
        <fullName evidence="8">tRNA(Ile)-lysidine synthase</fullName>
        <ecNumber evidence="8">6.3.4.19</ecNumber>
    </recommendedName>
    <alternativeName>
        <fullName evidence="8">tRNA(Ile)-2-lysyl-cytidine synthase</fullName>
    </alternativeName>
    <alternativeName>
        <fullName evidence="8">tRNA(Ile)-lysidine synthetase</fullName>
    </alternativeName>
</protein>
<sequence length="464" mass="53639">MEQAVLSFIKKHQLLTENATVLVGASGGPDSMALLYFFRSIREKWNLQLVAVSIDHQLRGEQSREDLEYVQAICEEWDIPFIGATVDVPAYMKQHQVGTELAARELRYQVFSEKMQQVDATYLALGHHGDDQVETMLMRLTRSANASMLNGIPVKREFAKGMIIRPFLCITKADIEGFCKENQIIPRIDPTNFDPTYTRNFFRKHLLPQIKEKNNNVHITIQHLSETLREDEALLQEEARKMMKDVVELDIINQMASFEIDSFRMHHHALQRRCFHLILSYLYKELPKDLSYVHDEYFFTLFNHNKGNTRIDFPSNLKLEKSYDRVTFYFADSNSHDPSYDETLMIPGEVELSDGSTVHADFADKVDTSDPFLYICNIDQVAGPLHIRTRRDGDRMSWKGLNGSKKLKDIFIDSKIPITERDGWPILVDNNDEVLWVIGLKKGQPKSKAVNGKWVQVYYKKGNV</sequence>
<dbReference type="NCBIfam" id="TIGR02433">
    <property type="entry name" value="lysidine_TilS_C"/>
    <property type="match status" value="1"/>
</dbReference>
<dbReference type="Pfam" id="PF11734">
    <property type="entry name" value="TilS_C"/>
    <property type="match status" value="1"/>
</dbReference>
<dbReference type="NCBIfam" id="TIGR02432">
    <property type="entry name" value="lysidine_TilS_N"/>
    <property type="match status" value="1"/>
</dbReference>
<dbReference type="Gene3D" id="3.30.465.60">
    <property type="match status" value="1"/>
</dbReference>
<comment type="similarity">
    <text evidence="8">Belongs to the tRNA(Ile)-lysidine synthase family.</text>
</comment>
<evidence type="ECO:0000313" key="11">
    <source>
        <dbReference type="Proteomes" id="UP000257143"/>
    </source>
</evidence>
<dbReference type="EC" id="6.3.4.19" evidence="8"/>
<accession>A0A3D8PJA4</accession>
<keyword evidence="4 8" id="KW-0819">tRNA processing</keyword>
<feature type="domain" description="Lysidine-tRNA(Ile) synthetase C-terminal" evidence="9">
    <location>
        <begin position="385"/>
        <end position="459"/>
    </location>
</feature>
<evidence type="ECO:0000256" key="4">
    <source>
        <dbReference type="ARBA" id="ARBA00022694"/>
    </source>
</evidence>
<dbReference type="SUPFAM" id="SSF82829">
    <property type="entry name" value="MesJ substrate recognition domain-like"/>
    <property type="match status" value="1"/>
</dbReference>
<keyword evidence="6 8" id="KW-0067">ATP-binding</keyword>
<keyword evidence="11" id="KW-1185">Reference proteome</keyword>
<comment type="subcellular location">
    <subcellularLocation>
        <location evidence="1 8">Cytoplasm</location>
    </subcellularLocation>
</comment>
<dbReference type="Proteomes" id="UP000257143">
    <property type="component" value="Unassembled WGS sequence"/>
</dbReference>
<dbReference type="SUPFAM" id="SSF52402">
    <property type="entry name" value="Adenine nucleotide alpha hydrolases-like"/>
    <property type="match status" value="1"/>
</dbReference>
<dbReference type="GO" id="GO:0005524">
    <property type="term" value="F:ATP binding"/>
    <property type="evidence" value="ECO:0007669"/>
    <property type="project" value="UniProtKB-UniRule"/>
</dbReference>
<dbReference type="PANTHER" id="PTHR43033:SF1">
    <property type="entry name" value="TRNA(ILE)-LYSIDINE SYNTHASE-RELATED"/>
    <property type="match status" value="1"/>
</dbReference>
<dbReference type="HAMAP" id="MF_01161">
    <property type="entry name" value="tRNA_Ile_lys_synt"/>
    <property type="match status" value="1"/>
</dbReference>
<dbReference type="SUPFAM" id="SSF56037">
    <property type="entry name" value="PheT/TilS domain"/>
    <property type="match status" value="1"/>
</dbReference>
<dbReference type="Gene3D" id="3.40.50.620">
    <property type="entry name" value="HUPs"/>
    <property type="match status" value="1"/>
</dbReference>
<dbReference type="InterPro" id="IPR012796">
    <property type="entry name" value="Lysidine-tRNA-synth_C"/>
</dbReference>
<evidence type="ECO:0000256" key="6">
    <source>
        <dbReference type="ARBA" id="ARBA00022840"/>
    </source>
</evidence>
<dbReference type="InterPro" id="IPR012795">
    <property type="entry name" value="tRNA_Ile_lys_synt_N"/>
</dbReference>
<dbReference type="AlphaFoldDB" id="A0A3D8PJA4"/>
<feature type="binding site" evidence="8">
    <location>
        <begin position="26"/>
        <end position="31"/>
    </location>
    <ligand>
        <name>ATP</name>
        <dbReference type="ChEBI" id="CHEBI:30616"/>
    </ligand>
</feature>
<dbReference type="EMBL" id="PIOC01000033">
    <property type="protein sequence ID" value="RDW15319.1"/>
    <property type="molecule type" value="Genomic_DNA"/>
</dbReference>
<comment type="function">
    <text evidence="8">Ligates lysine onto the cytidine present at position 34 of the AUA codon-specific tRNA(Ile) that contains the anticodon CAU, in an ATP-dependent manner. Cytidine is converted to lysidine, thus changing the amino acid specificity of the tRNA from methionine to isoleucine.</text>
</comment>
<evidence type="ECO:0000256" key="5">
    <source>
        <dbReference type="ARBA" id="ARBA00022741"/>
    </source>
</evidence>
<dbReference type="GO" id="GO:0032267">
    <property type="term" value="F:tRNA(Ile)-lysidine synthase activity"/>
    <property type="evidence" value="ECO:0007669"/>
    <property type="project" value="UniProtKB-EC"/>
</dbReference>
<dbReference type="CDD" id="cd01992">
    <property type="entry name" value="TilS_N"/>
    <property type="match status" value="1"/>
</dbReference>
<dbReference type="RefSeq" id="WP_115775072.1">
    <property type="nucleotide sequence ID" value="NZ_PIOC01000033.1"/>
</dbReference>
<evidence type="ECO:0000256" key="1">
    <source>
        <dbReference type="ARBA" id="ARBA00004496"/>
    </source>
</evidence>
<evidence type="ECO:0000256" key="2">
    <source>
        <dbReference type="ARBA" id="ARBA00022490"/>
    </source>
</evidence>
<dbReference type="SMART" id="SM00977">
    <property type="entry name" value="TilS_C"/>
    <property type="match status" value="1"/>
</dbReference>
<dbReference type="OrthoDB" id="9807403at2"/>
<dbReference type="Pfam" id="PF01171">
    <property type="entry name" value="ATP_bind_3"/>
    <property type="match status" value="1"/>
</dbReference>
<keyword evidence="5 8" id="KW-0547">Nucleotide-binding</keyword>
<dbReference type="PANTHER" id="PTHR43033">
    <property type="entry name" value="TRNA(ILE)-LYSIDINE SYNTHASE-RELATED"/>
    <property type="match status" value="1"/>
</dbReference>
<dbReference type="GO" id="GO:0006400">
    <property type="term" value="P:tRNA modification"/>
    <property type="evidence" value="ECO:0007669"/>
    <property type="project" value="UniProtKB-UniRule"/>
</dbReference>
<comment type="domain">
    <text evidence="8">The N-terminal region contains the highly conserved SGGXDS motif, predicted to be a P-loop motif involved in ATP binding.</text>
</comment>
<evidence type="ECO:0000256" key="8">
    <source>
        <dbReference type="HAMAP-Rule" id="MF_01161"/>
    </source>
</evidence>
<comment type="catalytic activity">
    <reaction evidence="7 8">
        <text>cytidine(34) in tRNA(Ile2) + L-lysine + ATP = lysidine(34) in tRNA(Ile2) + AMP + diphosphate + H(+)</text>
        <dbReference type="Rhea" id="RHEA:43744"/>
        <dbReference type="Rhea" id="RHEA-COMP:10625"/>
        <dbReference type="Rhea" id="RHEA-COMP:10670"/>
        <dbReference type="ChEBI" id="CHEBI:15378"/>
        <dbReference type="ChEBI" id="CHEBI:30616"/>
        <dbReference type="ChEBI" id="CHEBI:32551"/>
        <dbReference type="ChEBI" id="CHEBI:33019"/>
        <dbReference type="ChEBI" id="CHEBI:82748"/>
        <dbReference type="ChEBI" id="CHEBI:83665"/>
        <dbReference type="ChEBI" id="CHEBI:456215"/>
        <dbReference type="EC" id="6.3.4.19"/>
    </reaction>
</comment>
<evidence type="ECO:0000313" key="10">
    <source>
        <dbReference type="EMBL" id="RDW15319.1"/>
    </source>
</evidence>